<evidence type="ECO:0000256" key="1">
    <source>
        <dbReference type="SAM" id="Phobius"/>
    </source>
</evidence>
<accession>A0A7D8AHE2</accession>
<dbReference type="EMBL" id="CP043732">
    <property type="protein sequence ID" value="QMU96085.1"/>
    <property type="molecule type" value="Genomic_DNA"/>
</dbReference>
<proteinExistence type="predicted"/>
<gene>
    <name evidence="2" type="ORF">FVO59_01905</name>
</gene>
<evidence type="ECO:0000313" key="3">
    <source>
        <dbReference type="Proteomes" id="UP000515708"/>
    </source>
</evidence>
<reference evidence="2 3" key="1">
    <citation type="journal article" date="2020" name="Front. Microbiol.">
        <title>Design of Bacterial Strain-Specific qPCR Assays Using NGS Data and Publicly Available Resources and Its Application to Track Biocontrol Strains.</title>
        <authorList>
            <person name="Hernandez I."/>
            <person name="Sant C."/>
            <person name="Martinez R."/>
            <person name="Fernandez C."/>
        </authorList>
    </citation>
    <scope>NUCLEOTIDE SEQUENCE [LARGE SCALE GENOMIC DNA]</scope>
    <source>
        <strain evidence="2 3">B24</strain>
    </source>
</reference>
<protein>
    <submittedName>
        <fullName evidence="2">Uncharacterized protein</fullName>
    </submittedName>
</protein>
<keyword evidence="1" id="KW-0472">Membrane</keyword>
<evidence type="ECO:0000313" key="2">
    <source>
        <dbReference type="EMBL" id="QMU96085.1"/>
    </source>
</evidence>
<organism evidence="2 3">
    <name type="scientific">Microbacterium esteraromaticum</name>
    <dbReference type="NCBI Taxonomy" id="57043"/>
    <lineage>
        <taxon>Bacteria</taxon>
        <taxon>Bacillati</taxon>
        <taxon>Actinomycetota</taxon>
        <taxon>Actinomycetes</taxon>
        <taxon>Micrococcales</taxon>
        <taxon>Microbacteriaceae</taxon>
        <taxon>Microbacterium</taxon>
    </lineage>
</organism>
<dbReference type="Proteomes" id="UP000515708">
    <property type="component" value="Chromosome"/>
</dbReference>
<keyword evidence="1" id="KW-0812">Transmembrane</keyword>
<dbReference type="RefSeq" id="WP_182254096.1">
    <property type="nucleotide sequence ID" value="NZ_CP043732.1"/>
</dbReference>
<sequence length="150" mass="16760">MRETSDLAALRKIGRVPRFLAAAHSVFVAFLCTISADAWLWWFMVIPLGALVLSFRVRSWVADGTIHIRSYLRTHHFLIADLDLVVDAEYNGWWTLGQPADLIGIAQIDFCGDPSSVTEVIPATMCTVWTARRIVAELNELIETENATAT</sequence>
<name>A0A7D8AHE2_9MICO</name>
<keyword evidence="1" id="KW-1133">Transmembrane helix</keyword>
<dbReference type="AlphaFoldDB" id="A0A7D8AHE2"/>
<feature type="transmembrane region" description="Helical" evidence="1">
    <location>
        <begin position="19"/>
        <end position="36"/>
    </location>
</feature>